<reference evidence="2" key="2">
    <citation type="submission" date="2013-04" db="UniProtKB">
        <authorList>
            <consortium name="EnsemblPlants"/>
        </authorList>
    </citation>
    <scope>IDENTIFICATION</scope>
</reference>
<feature type="region of interest" description="Disordered" evidence="1">
    <location>
        <begin position="55"/>
        <end position="75"/>
    </location>
</feature>
<accession>J3KZ12</accession>
<proteinExistence type="predicted"/>
<evidence type="ECO:0000256" key="1">
    <source>
        <dbReference type="SAM" id="MobiDB-lite"/>
    </source>
</evidence>
<keyword evidence="3" id="KW-1185">Reference proteome</keyword>
<feature type="compositionally biased region" description="Polar residues" evidence="1">
    <location>
        <begin position="11"/>
        <end position="23"/>
    </location>
</feature>
<dbReference type="Proteomes" id="UP000006038">
    <property type="component" value="Chromosome 1"/>
</dbReference>
<dbReference type="HOGENOM" id="CLU_2281755_0_0_1"/>
<sequence length="102" mass="11256">MTAGGNRGERQGTTQKGTQSPSCLSGPPEIMDLGRRLGVLMCIFWVTKRNKSWGSQGHDLGAGAAPTQTTVKTDAKPFPAEEAQWLYMWPMGKTEWYYRFGG</sequence>
<dbReference type="EnsemblPlants" id="OB01G22180.1">
    <property type="protein sequence ID" value="OB01G22180.1"/>
    <property type="gene ID" value="OB01G22180"/>
</dbReference>
<dbReference type="AlphaFoldDB" id="J3KZ12"/>
<name>J3KZ12_ORYBR</name>
<protein>
    <submittedName>
        <fullName evidence="2">Uncharacterized protein</fullName>
    </submittedName>
</protein>
<reference evidence="2" key="1">
    <citation type="journal article" date="2013" name="Nat. Commun.">
        <title>Whole-genome sequencing of Oryza brachyantha reveals mechanisms underlying Oryza genome evolution.</title>
        <authorList>
            <person name="Chen J."/>
            <person name="Huang Q."/>
            <person name="Gao D."/>
            <person name="Wang J."/>
            <person name="Lang Y."/>
            <person name="Liu T."/>
            <person name="Li B."/>
            <person name="Bai Z."/>
            <person name="Luis Goicoechea J."/>
            <person name="Liang C."/>
            <person name="Chen C."/>
            <person name="Zhang W."/>
            <person name="Sun S."/>
            <person name="Liao Y."/>
            <person name="Zhang X."/>
            <person name="Yang L."/>
            <person name="Song C."/>
            <person name="Wang M."/>
            <person name="Shi J."/>
            <person name="Liu G."/>
            <person name="Liu J."/>
            <person name="Zhou H."/>
            <person name="Zhou W."/>
            <person name="Yu Q."/>
            <person name="An N."/>
            <person name="Chen Y."/>
            <person name="Cai Q."/>
            <person name="Wang B."/>
            <person name="Liu B."/>
            <person name="Min J."/>
            <person name="Huang Y."/>
            <person name="Wu H."/>
            <person name="Li Z."/>
            <person name="Zhang Y."/>
            <person name="Yin Y."/>
            <person name="Song W."/>
            <person name="Jiang J."/>
            <person name="Jackson S.A."/>
            <person name="Wing R.A."/>
            <person name="Wang J."/>
            <person name="Chen M."/>
        </authorList>
    </citation>
    <scope>NUCLEOTIDE SEQUENCE [LARGE SCALE GENOMIC DNA]</scope>
    <source>
        <strain evidence="2">cv. IRGC 101232</strain>
    </source>
</reference>
<dbReference type="Gramene" id="OB01G22180.1">
    <property type="protein sequence ID" value="OB01G22180.1"/>
    <property type="gene ID" value="OB01G22180"/>
</dbReference>
<evidence type="ECO:0000313" key="3">
    <source>
        <dbReference type="Proteomes" id="UP000006038"/>
    </source>
</evidence>
<evidence type="ECO:0000313" key="2">
    <source>
        <dbReference type="EnsemblPlants" id="OB01G22180.1"/>
    </source>
</evidence>
<organism evidence="2">
    <name type="scientific">Oryza brachyantha</name>
    <name type="common">malo sina</name>
    <dbReference type="NCBI Taxonomy" id="4533"/>
    <lineage>
        <taxon>Eukaryota</taxon>
        <taxon>Viridiplantae</taxon>
        <taxon>Streptophyta</taxon>
        <taxon>Embryophyta</taxon>
        <taxon>Tracheophyta</taxon>
        <taxon>Spermatophyta</taxon>
        <taxon>Magnoliopsida</taxon>
        <taxon>Liliopsida</taxon>
        <taxon>Poales</taxon>
        <taxon>Poaceae</taxon>
        <taxon>BOP clade</taxon>
        <taxon>Oryzoideae</taxon>
        <taxon>Oryzeae</taxon>
        <taxon>Oryzinae</taxon>
        <taxon>Oryza</taxon>
    </lineage>
</organism>
<feature type="region of interest" description="Disordered" evidence="1">
    <location>
        <begin position="1"/>
        <end position="28"/>
    </location>
</feature>